<dbReference type="InterPro" id="IPR016036">
    <property type="entry name" value="Malonyl_transacylase_ACP-bd"/>
</dbReference>
<keyword evidence="7" id="KW-0809">Transit peptide</keyword>
<dbReference type="FunFam" id="3.30.70.250:FF:000005">
    <property type="entry name" value="Malonyl-CoA-acyl carrier protein transacylase, mitochondrial"/>
    <property type="match status" value="1"/>
</dbReference>
<comment type="pathway">
    <text evidence="2">Lipid metabolism; fatty acid biosynthesis.</text>
</comment>
<evidence type="ECO:0000256" key="12">
    <source>
        <dbReference type="ARBA" id="ARBA00077751"/>
    </source>
</evidence>
<dbReference type="PANTHER" id="PTHR47170:SF2">
    <property type="entry name" value="MALONYL-COA:ACP TRANSACYLASE (MAT) DOMAIN-CONTAINING PROTEIN"/>
    <property type="match status" value="1"/>
</dbReference>
<comment type="subcellular location">
    <subcellularLocation>
        <location evidence="1">Mitochondrion</location>
    </subcellularLocation>
</comment>
<dbReference type="Gene3D" id="3.40.366.10">
    <property type="entry name" value="Malonyl-Coenzyme A Acyl Carrier Protein, domain 2"/>
    <property type="match status" value="1"/>
</dbReference>
<evidence type="ECO:0000256" key="10">
    <source>
        <dbReference type="ARBA" id="ARBA00023160"/>
    </source>
</evidence>
<dbReference type="PANTHER" id="PTHR47170">
    <property type="entry name" value="MALONYL-COA ACP TRANSACYLASE, ACP-BINDING"/>
    <property type="match status" value="1"/>
</dbReference>
<evidence type="ECO:0000256" key="9">
    <source>
        <dbReference type="ARBA" id="ARBA00023128"/>
    </source>
</evidence>
<proteinExistence type="inferred from homology"/>
<dbReference type="InterPro" id="IPR001227">
    <property type="entry name" value="Ac_transferase_dom_sf"/>
</dbReference>
<protein>
    <recommendedName>
        <fullName evidence="3">[acyl-carrier-protein] S-malonyltransferase</fullName>
        <ecNumber evidence="3">2.3.1.39</ecNumber>
    </recommendedName>
    <alternativeName>
        <fullName evidence="12">[Acyl-carrier-protein] malonyltransferase</fullName>
    </alternativeName>
</protein>
<dbReference type="InterPro" id="IPR016035">
    <property type="entry name" value="Acyl_Trfase/lysoPLipase"/>
</dbReference>
<evidence type="ECO:0000256" key="4">
    <source>
        <dbReference type="ARBA" id="ARBA00022516"/>
    </source>
</evidence>
<evidence type="ECO:0000256" key="3">
    <source>
        <dbReference type="ARBA" id="ARBA00013258"/>
    </source>
</evidence>
<dbReference type="EC" id="2.3.1.39" evidence="3"/>
<dbReference type="GO" id="GO:0004314">
    <property type="term" value="F:[acyl-carrier-protein] S-malonyltransferase activity"/>
    <property type="evidence" value="ECO:0007669"/>
    <property type="project" value="UniProtKB-EC"/>
</dbReference>
<gene>
    <name evidence="14" type="ORF">EB796_001468</name>
</gene>
<organism evidence="14 15">
    <name type="scientific">Bugula neritina</name>
    <name type="common">Brown bryozoan</name>
    <name type="synonym">Sertularia neritina</name>
    <dbReference type="NCBI Taxonomy" id="10212"/>
    <lineage>
        <taxon>Eukaryota</taxon>
        <taxon>Metazoa</taxon>
        <taxon>Spiralia</taxon>
        <taxon>Lophotrochozoa</taxon>
        <taxon>Bryozoa</taxon>
        <taxon>Gymnolaemata</taxon>
        <taxon>Cheilostomatida</taxon>
        <taxon>Flustrina</taxon>
        <taxon>Buguloidea</taxon>
        <taxon>Bugulidae</taxon>
        <taxon>Bugula</taxon>
    </lineage>
</organism>
<dbReference type="GO" id="GO:0005739">
    <property type="term" value="C:mitochondrion"/>
    <property type="evidence" value="ECO:0007669"/>
    <property type="project" value="UniProtKB-SubCell"/>
</dbReference>
<comment type="similarity">
    <text evidence="11">Belongs to the type II malonyltransferase family.</text>
</comment>
<dbReference type="InterPro" id="IPR014043">
    <property type="entry name" value="Acyl_transferase_dom"/>
</dbReference>
<comment type="caution">
    <text evidence="14">The sequence shown here is derived from an EMBL/GenBank/DDBJ whole genome shotgun (WGS) entry which is preliminary data.</text>
</comment>
<keyword evidence="6" id="KW-0276">Fatty acid metabolism</keyword>
<dbReference type="GO" id="GO:0006633">
    <property type="term" value="P:fatty acid biosynthetic process"/>
    <property type="evidence" value="ECO:0007669"/>
    <property type="project" value="UniProtKB-UniPathway"/>
</dbReference>
<evidence type="ECO:0000256" key="7">
    <source>
        <dbReference type="ARBA" id="ARBA00022946"/>
    </source>
</evidence>
<keyword evidence="8" id="KW-0443">Lipid metabolism</keyword>
<evidence type="ECO:0000256" key="5">
    <source>
        <dbReference type="ARBA" id="ARBA00022679"/>
    </source>
</evidence>
<keyword evidence="5" id="KW-0808">Transferase</keyword>
<evidence type="ECO:0000256" key="6">
    <source>
        <dbReference type="ARBA" id="ARBA00022832"/>
    </source>
</evidence>
<keyword evidence="10" id="KW-0275">Fatty acid biosynthesis</keyword>
<keyword evidence="15" id="KW-1185">Reference proteome</keyword>
<dbReference type="OrthoDB" id="541883at2759"/>
<dbReference type="Pfam" id="PF00698">
    <property type="entry name" value="Acyl_transf_1"/>
    <property type="match status" value="1"/>
</dbReference>
<evidence type="ECO:0000313" key="14">
    <source>
        <dbReference type="EMBL" id="KAF6040254.1"/>
    </source>
</evidence>
<dbReference type="SUPFAM" id="SSF52151">
    <property type="entry name" value="FabD/lysophospholipase-like"/>
    <property type="match status" value="1"/>
</dbReference>
<name>A0A7J7KPY5_BUGNE</name>
<evidence type="ECO:0000256" key="2">
    <source>
        <dbReference type="ARBA" id="ARBA00005194"/>
    </source>
</evidence>
<sequence>MAPSSLPLGCVKMLMTKTGSLSSLACMLTARRLASASSTLCLRDDSTNILATTEDGPNKSSARVQRDPRSTSILLFPGQGSQFVGMGKKLLAVKAAHELFTIASDIVKFDLLKHCLEGPIEALSRTEICQVATLVTSVAALEVLKQSNPQAVESCVAAAGFSVGEYAALVMGMSLSFEDAVRLVHARAAFMQEASDAVPSGLMTVFLSHQSKLKSAMVAARQYCKERVGIDEPVCSVANYLFCDAKVIGGNMEALEFIKANLSEFGLRRAKKLPVSGAFHTKLMIPAAEQFSSVLKKTHIKRPILPVYSNFFGSPYSTVQGIRKGLEKQLYEPVKWEQLMHTIYQRPKSHAYPDTYEIGPGVQLGTILKMVNNVAHKHYHSVGV</sequence>
<evidence type="ECO:0000256" key="8">
    <source>
        <dbReference type="ARBA" id="ARBA00023098"/>
    </source>
</evidence>
<dbReference type="SMART" id="SM00827">
    <property type="entry name" value="PKS_AT"/>
    <property type="match status" value="1"/>
</dbReference>
<evidence type="ECO:0000259" key="13">
    <source>
        <dbReference type="SMART" id="SM00827"/>
    </source>
</evidence>
<evidence type="ECO:0000256" key="11">
    <source>
        <dbReference type="ARBA" id="ARBA00061523"/>
    </source>
</evidence>
<dbReference type="InterPro" id="IPR052760">
    <property type="entry name" value="Mitochondrial_malonyltrans"/>
</dbReference>
<dbReference type="SUPFAM" id="SSF55048">
    <property type="entry name" value="Probable ACP-binding domain of malonyl-CoA ACP transacylase"/>
    <property type="match status" value="1"/>
</dbReference>
<keyword evidence="9" id="KW-0496">Mitochondrion</keyword>
<feature type="domain" description="Malonyl-CoA:ACP transacylase (MAT)" evidence="13">
    <location>
        <begin position="75"/>
        <end position="384"/>
    </location>
</feature>
<reference evidence="14" key="1">
    <citation type="submission" date="2020-06" db="EMBL/GenBank/DDBJ databases">
        <title>Draft genome of Bugula neritina, a colonial animal packing powerful symbionts and potential medicines.</title>
        <authorList>
            <person name="Rayko M."/>
        </authorList>
    </citation>
    <scope>NUCLEOTIDE SEQUENCE [LARGE SCALE GENOMIC DNA]</scope>
    <source>
        <strain evidence="14">Kwan_BN1</strain>
    </source>
</reference>
<dbReference type="Proteomes" id="UP000593567">
    <property type="component" value="Unassembled WGS sequence"/>
</dbReference>
<accession>A0A7J7KPY5</accession>
<evidence type="ECO:0000313" key="15">
    <source>
        <dbReference type="Proteomes" id="UP000593567"/>
    </source>
</evidence>
<dbReference type="AlphaFoldDB" id="A0A7J7KPY5"/>
<keyword evidence="4" id="KW-0444">Lipid biosynthesis</keyword>
<dbReference type="UniPathway" id="UPA00094"/>
<dbReference type="Gene3D" id="3.30.70.250">
    <property type="entry name" value="Malonyl-CoA ACP transacylase, ACP-binding"/>
    <property type="match status" value="1"/>
</dbReference>
<evidence type="ECO:0000256" key="1">
    <source>
        <dbReference type="ARBA" id="ARBA00004173"/>
    </source>
</evidence>
<dbReference type="EMBL" id="VXIV02000164">
    <property type="protein sequence ID" value="KAF6040254.1"/>
    <property type="molecule type" value="Genomic_DNA"/>
</dbReference>